<evidence type="ECO:0000313" key="2">
    <source>
        <dbReference type="EMBL" id="UYC79391.1"/>
    </source>
</evidence>
<name>A0A9Q9P6A8_9MICO</name>
<dbReference type="EMBL" id="CP106879">
    <property type="protein sequence ID" value="UYC79391.1"/>
    <property type="molecule type" value="Genomic_DNA"/>
</dbReference>
<gene>
    <name evidence="2" type="ORF">OE229_09505</name>
</gene>
<protein>
    <submittedName>
        <fullName evidence="2">Uncharacterized protein</fullName>
    </submittedName>
</protein>
<proteinExistence type="predicted"/>
<evidence type="ECO:0000256" key="1">
    <source>
        <dbReference type="SAM" id="SignalP"/>
    </source>
</evidence>
<dbReference type="AlphaFoldDB" id="A0A9Q9P6A8"/>
<dbReference type="KEGG" id="cpoi:OE229_09505"/>
<dbReference type="RefSeq" id="WP_262137655.1">
    <property type="nucleotide sequence ID" value="NZ_CP106879.1"/>
</dbReference>
<feature type="signal peptide" evidence="1">
    <location>
        <begin position="1"/>
        <end position="26"/>
    </location>
</feature>
<reference evidence="2" key="1">
    <citation type="submission" date="2022-09" db="EMBL/GenBank/DDBJ databases">
        <title>Taxonomy of Curtobacterium flaccumfaciens.</title>
        <authorList>
            <person name="Osdaghi E."/>
            <person name="Taghavi S.M."/>
            <person name="Hamidizade M."/>
            <person name="Abachi H."/>
            <person name="Fazliarab A."/>
            <person name="Baeyen S."/>
            <person name="Portier P."/>
            <person name="Van Vaerenbergh J."/>
            <person name="Jacques M.-A."/>
        </authorList>
    </citation>
    <scope>NUCLEOTIDE SEQUENCE</scope>
    <source>
        <strain evidence="2">AGQB46</strain>
    </source>
</reference>
<keyword evidence="1" id="KW-0732">Signal</keyword>
<organism evidence="2 3">
    <name type="scientific">Curtobacterium poinsettiae</name>
    <dbReference type="NCBI Taxonomy" id="159612"/>
    <lineage>
        <taxon>Bacteria</taxon>
        <taxon>Bacillati</taxon>
        <taxon>Actinomycetota</taxon>
        <taxon>Actinomycetes</taxon>
        <taxon>Micrococcales</taxon>
        <taxon>Microbacteriaceae</taxon>
        <taxon>Curtobacterium</taxon>
    </lineage>
</organism>
<accession>A0A9Q9P6A8</accession>
<evidence type="ECO:0000313" key="3">
    <source>
        <dbReference type="Proteomes" id="UP001062223"/>
    </source>
</evidence>
<dbReference type="Proteomes" id="UP001062223">
    <property type="component" value="Chromosome"/>
</dbReference>
<feature type="chain" id="PRO_5040502421" evidence="1">
    <location>
        <begin position="27"/>
        <end position="331"/>
    </location>
</feature>
<sequence length="331" mass="33859">MRKFTVLIASIGLAATSMTIAPFAAASTSPGPTISGTATRADGSPFSRGAPVALFATARDHADSATGHTVESVRVATSRVGASGAFELTIEDIATVEALVDESAVVDFEVRAVDGTALAPYSISRKIVHDDGRVLLVDPAFDQETSPARAATTEPLQITGTTTIESPLEAGLIAEGSAPAVQGSGAAPMTQVCGETKTKNLGTRRVLVGATYAMSGSTTGRFTYKAGASSSLGVAYSASGRGGTWSKAGTTSRSSTAGVSFGSRTGGNAYSTYFTYGQYAQWCRPLGVNLTAKTGWSSSASMSYTNNSSSNKRICGTHGYWGGTPVRAVTK</sequence>